<feature type="domain" description="GFO/IDH/MocA-like oxidoreductase" evidence="2">
    <location>
        <begin position="150"/>
        <end position="283"/>
    </location>
</feature>
<dbReference type="InterPro" id="IPR055170">
    <property type="entry name" value="GFO_IDH_MocA-like_dom"/>
</dbReference>
<comment type="caution">
    <text evidence="3">The sequence shown here is derived from an EMBL/GenBank/DDBJ whole genome shotgun (WGS) entry which is preliminary data.</text>
</comment>
<evidence type="ECO:0000313" key="3">
    <source>
        <dbReference type="EMBL" id="TXS91866.1"/>
    </source>
</evidence>
<dbReference type="EMBL" id="VRZA01000005">
    <property type="protein sequence ID" value="TXS91866.1"/>
    <property type="molecule type" value="Genomic_DNA"/>
</dbReference>
<dbReference type="Pfam" id="PF22725">
    <property type="entry name" value="GFO_IDH_MocA_C3"/>
    <property type="match status" value="1"/>
</dbReference>
<feature type="domain" description="Gfo/Idh/MocA-like oxidoreductase N-terminal" evidence="1">
    <location>
        <begin position="15"/>
        <end position="140"/>
    </location>
</feature>
<reference evidence="3 4" key="1">
    <citation type="submission" date="2019-08" db="EMBL/GenBank/DDBJ databases">
        <title>Parahaliea maris sp. nov., isolated from the surface seawater.</title>
        <authorList>
            <person name="Liu Y."/>
        </authorList>
    </citation>
    <scope>NUCLEOTIDE SEQUENCE [LARGE SCALE GENOMIC DNA]</scope>
    <source>
        <strain evidence="3 4">HSLHS9</strain>
    </source>
</reference>
<dbReference type="InterPro" id="IPR000683">
    <property type="entry name" value="Gfo/Idh/MocA-like_OxRdtase_N"/>
</dbReference>
<gene>
    <name evidence="3" type="ORF">FV139_14100</name>
</gene>
<protein>
    <submittedName>
        <fullName evidence="3">Gfo/Idh/MocA family oxidoreductase</fullName>
    </submittedName>
</protein>
<dbReference type="Pfam" id="PF01408">
    <property type="entry name" value="GFO_IDH_MocA"/>
    <property type="match status" value="1"/>
</dbReference>
<dbReference type="AlphaFoldDB" id="A0A5C8ZTT5"/>
<dbReference type="InterPro" id="IPR051317">
    <property type="entry name" value="Gfo/Idh/MocA_oxidoreduct"/>
</dbReference>
<dbReference type="GO" id="GO:0000166">
    <property type="term" value="F:nucleotide binding"/>
    <property type="evidence" value="ECO:0007669"/>
    <property type="project" value="InterPro"/>
</dbReference>
<evidence type="ECO:0000259" key="1">
    <source>
        <dbReference type="Pfam" id="PF01408"/>
    </source>
</evidence>
<dbReference type="RefSeq" id="WP_148069106.1">
    <property type="nucleotide sequence ID" value="NZ_VRZA01000005.1"/>
</dbReference>
<dbReference type="PANTHER" id="PTHR43708:SF3">
    <property type="entry name" value="OXIDOREDUCTASE"/>
    <property type="match status" value="1"/>
</dbReference>
<name>A0A5C8ZTT5_9GAMM</name>
<dbReference type="InterPro" id="IPR036291">
    <property type="entry name" value="NAD(P)-bd_dom_sf"/>
</dbReference>
<keyword evidence="4" id="KW-1185">Reference proteome</keyword>
<dbReference type="Gene3D" id="3.40.50.720">
    <property type="entry name" value="NAD(P)-binding Rossmann-like Domain"/>
    <property type="match status" value="1"/>
</dbReference>
<dbReference type="SUPFAM" id="SSF51735">
    <property type="entry name" value="NAD(P)-binding Rossmann-fold domains"/>
    <property type="match status" value="1"/>
</dbReference>
<organism evidence="3 4">
    <name type="scientific">Parahaliea maris</name>
    <dbReference type="NCBI Taxonomy" id="2716870"/>
    <lineage>
        <taxon>Bacteria</taxon>
        <taxon>Pseudomonadati</taxon>
        <taxon>Pseudomonadota</taxon>
        <taxon>Gammaproteobacteria</taxon>
        <taxon>Cellvibrionales</taxon>
        <taxon>Halieaceae</taxon>
        <taxon>Parahaliea</taxon>
    </lineage>
</organism>
<evidence type="ECO:0000259" key="2">
    <source>
        <dbReference type="Pfam" id="PF22725"/>
    </source>
</evidence>
<dbReference type="Proteomes" id="UP000321039">
    <property type="component" value="Unassembled WGS sequence"/>
</dbReference>
<sequence length="386" mass="42047">MDITNTNPGSNRRLRGGIVGGGRGAFIGAVHRIAVELDGQAQVVAGAMSSTAETARTSAEDWFLSRWYDDFETMAQQEAAREDGIDFVMIVTPNHLHAKAAKAFLRAGIHVMCEKPLAFTVEEAEELAAVARESRVLFGLTHTYTGYPAVREARQMVLDDELGEIRKVLVEYQQDWLMDAVEEDPEAKQAQWRVDPECAGISCCVGDIGSHAANLVEFVTGRNIASICADLTAFVPGRLLDDDANMLLRLQGGGKGTLTCSQVACGEENNLSLRVYGSKGGLEWHQQEPNTLIFKPAGQPWQYLRTSVSLKSVAAAEVTRTPGGHPEGYLEAFANLYRLFLADVRRFIDGTPPVGGYPSIDEGVHGMRFIARAVESSNANSSWVEV</sequence>
<evidence type="ECO:0000313" key="4">
    <source>
        <dbReference type="Proteomes" id="UP000321039"/>
    </source>
</evidence>
<proteinExistence type="predicted"/>
<dbReference type="PANTHER" id="PTHR43708">
    <property type="entry name" value="CONSERVED EXPRESSED OXIDOREDUCTASE (EUROFUNG)"/>
    <property type="match status" value="1"/>
</dbReference>
<dbReference type="SUPFAM" id="SSF55347">
    <property type="entry name" value="Glyceraldehyde-3-phosphate dehydrogenase-like, C-terminal domain"/>
    <property type="match status" value="1"/>
</dbReference>
<dbReference type="Gene3D" id="3.30.360.10">
    <property type="entry name" value="Dihydrodipicolinate Reductase, domain 2"/>
    <property type="match status" value="1"/>
</dbReference>
<accession>A0A5C8ZTT5</accession>